<dbReference type="RefSeq" id="WP_107556669.1">
    <property type="nucleotide sequence ID" value="NZ_PZFG01000002.1"/>
</dbReference>
<comment type="caution">
    <text evidence="3">The sequence shown here is derived from an EMBL/GenBank/DDBJ whole genome shotgun (WGS) entry which is preliminary data.</text>
</comment>
<evidence type="ECO:0000256" key="1">
    <source>
        <dbReference type="SAM" id="MobiDB-lite"/>
    </source>
</evidence>
<dbReference type="SUPFAM" id="SSF52317">
    <property type="entry name" value="Class I glutamine amidotransferase-like"/>
    <property type="match status" value="1"/>
</dbReference>
<feature type="region of interest" description="Disordered" evidence="1">
    <location>
        <begin position="351"/>
        <end position="377"/>
    </location>
</feature>
<dbReference type="Proteomes" id="UP000241209">
    <property type="component" value="Unassembled WGS sequence"/>
</dbReference>
<dbReference type="PANTHER" id="PTHR12969">
    <property type="entry name" value="NGD5/OSM-6/IFT52"/>
    <property type="match status" value="1"/>
</dbReference>
<evidence type="ECO:0000256" key="2">
    <source>
        <dbReference type="SAM" id="SignalP"/>
    </source>
</evidence>
<feature type="chain" id="PRO_5039675903" evidence="2">
    <location>
        <begin position="26"/>
        <end position="527"/>
    </location>
</feature>
<name>A0A2T4PVU2_9STAP</name>
<dbReference type="OrthoDB" id="9801679at2"/>
<dbReference type="STRING" id="1167632.GCA_000286335_02147"/>
<sequence length="527" mass="58242">MKSKLILISLIGLLAFVIVGCSNNASEKEGKDGKVVLSPKSDEIKGKVLFDSSHGQTAGSADWVVNGGFSDFAEALTKENYEVTDLGFHQLLEYDTMKKYDLVVIPEANNPLKASEQQAIEKYVKSGGSTLMISDHYNADRNFNRWDSSEVMNGYRRGAYDNPTKGMTSEESNSEKMQDVESRDFLNDVFGLRFRYNALGNIKVDDLADDKDSFGITQGVNAVSMHAGSTMAITDPNKAKGIAFVPKLSKDDVWNHAVDQGIYNGGGKSEGPYIAISKIDEGKGAFIGDSSMVEDKSPKYKREDNGETKKTYDGFKEEDNQKMIMQIVEWLNKKESDKDFSSMGIQLDEKTPLLNFEEPKNSSEVEKEPWGTPKQGYKWYDASTYATGSYGATDTETSNESETESSKDNEGSEGSTGSSRNKQSNQSEFDMPTSVQRQQKFEITVHVDESQLVNQKFQLSIKNKDGQEVGMFNGQAPGVSESVNPKIKNGVTDWYFKTKIANEADNNVDVEVLSGGNVIAKTTMNVE</sequence>
<feature type="compositionally biased region" description="Polar residues" evidence="1">
    <location>
        <begin position="412"/>
        <end position="435"/>
    </location>
</feature>
<feature type="signal peptide" evidence="2">
    <location>
        <begin position="1"/>
        <end position="25"/>
    </location>
</feature>
<evidence type="ECO:0000313" key="3">
    <source>
        <dbReference type="EMBL" id="PTI30574.1"/>
    </source>
</evidence>
<gene>
    <name evidence="3" type="ORF">BU072_02465</name>
</gene>
<dbReference type="PANTHER" id="PTHR12969:SF7">
    <property type="entry name" value="INTRAFLAGELLAR TRANSPORT PROTEIN 52 HOMOLOG"/>
    <property type="match status" value="1"/>
</dbReference>
<dbReference type="InterPro" id="IPR029062">
    <property type="entry name" value="Class_I_gatase-like"/>
</dbReference>
<dbReference type="PROSITE" id="PS51257">
    <property type="entry name" value="PROKAR_LIPOPROTEIN"/>
    <property type="match status" value="1"/>
</dbReference>
<feature type="region of interest" description="Disordered" evidence="1">
    <location>
        <begin position="390"/>
        <end position="435"/>
    </location>
</feature>
<evidence type="ECO:0000313" key="4">
    <source>
        <dbReference type="Proteomes" id="UP000241209"/>
    </source>
</evidence>
<feature type="compositionally biased region" description="Basic and acidic residues" evidence="1">
    <location>
        <begin position="351"/>
        <end position="369"/>
    </location>
</feature>
<dbReference type="InterPro" id="IPR039975">
    <property type="entry name" value="IFT52"/>
</dbReference>
<accession>A0A2T4PVU2</accession>
<feature type="region of interest" description="Disordered" evidence="1">
    <location>
        <begin position="157"/>
        <end position="180"/>
    </location>
</feature>
<organism evidence="3 4">
    <name type="scientific">Mammaliicoccus vitulinus</name>
    <dbReference type="NCBI Taxonomy" id="71237"/>
    <lineage>
        <taxon>Bacteria</taxon>
        <taxon>Bacillati</taxon>
        <taxon>Bacillota</taxon>
        <taxon>Bacilli</taxon>
        <taxon>Bacillales</taxon>
        <taxon>Staphylococcaceae</taxon>
        <taxon>Mammaliicoccus</taxon>
    </lineage>
</organism>
<reference evidence="3 4" key="1">
    <citation type="journal article" date="2016" name="Front. Microbiol.">
        <title>Comprehensive Phylogenetic Analysis of Bovine Non-aureus Staphylococci Species Based on Whole-Genome Sequencing.</title>
        <authorList>
            <person name="Naushad S."/>
            <person name="Barkema H.W."/>
            <person name="Luby C."/>
            <person name="Condas L.A."/>
            <person name="Nobrega D.B."/>
            <person name="Carson D.A."/>
            <person name="De Buck J."/>
        </authorList>
    </citation>
    <scope>NUCLEOTIDE SEQUENCE [LARGE SCALE GENOMIC DNA]</scope>
    <source>
        <strain evidence="3 4">SNUC 2204</strain>
    </source>
</reference>
<keyword evidence="3" id="KW-0238">DNA-binding</keyword>
<dbReference type="AlphaFoldDB" id="A0A2T4PVU2"/>
<proteinExistence type="predicted"/>
<dbReference type="Gene3D" id="3.40.50.880">
    <property type="match status" value="1"/>
</dbReference>
<dbReference type="GO" id="GO:0003677">
    <property type="term" value="F:DNA binding"/>
    <property type="evidence" value="ECO:0007669"/>
    <property type="project" value="UniProtKB-KW"/>
</dbReference>
<protein>
    <submittedName>
        <fullName evidence="3">DNA-binding protein</fullName>
    </submittedName>
</protein>
<keyword evidence="2" id="KW-0732">Signal</keyword>
<dbReference type="EMBL" id="PZFK01000004">
    <property type="protein sequence ID" value="PTI30574.1"/>
    <property type="molecule type" value="Genomic_DNA"/>
</dbReference>